<dbReference type="NCBIfam" id="TIGR02937">
    <property type="entry name" value="sigma70-ECF"/>
    <property type="match status" value="1"/>
</dbReference>
<dbReference type="InterPro" id="IPR039425">
    <property type="entry name" value="RNA_pol_sigma-70-like"/>
</dbReference>
<proteinExistence type="inferred from homology"/>
<evidence type="ECO:0000259" key="7">
    <source>
        <dbReference type="Pfam" id="PF04542"/>
    </source>
</evidence>
<organism evidence="9 10">
    <name type="scientific">Breznakia pachnodae</name>
    <dbReference type="NCBI Taxonomy" id="265178"/>
    <lineage>
        <taxon>Bacteria</taxon>
        <taxon>Bacillati</taxon>
        <taxon>Bacillota</taxon>
        <taxon>Erysipelotrichia</taxon>
        <taxon>Erysipelotrichales</taxon>
        <taxon>Erysipelotrichaceae</taxon>
        <taxon>Breznakia</taxon>
    </lineage>
</organism>
<dbReference type="InterPro" id="IPR013324">
    <property type="entry name" value="RNA_pol_sigma_r3/r4-like"/>
</dbReference>
<evidence type="ECO:0000313" key="9">
    <source>
        <dbReference type="EMBL" id="MDQ0361018.1"/>
    </source>
</evidence>
<dbReference type="RefSeq" id="WP_307407385.1">
    <property type="nucleotide sequence ID" value="NZ_JAUSUR010000003.1"/>
</dbReference>
<dbReference type="InterPro" id="IPR000838">
    <property type="entry name" value="RNA_pol_sigma70_ECF_CS"/>
</dbReference>
<keyword evidence="10" id="KW-1185">Reference proteome</keyword>
<evidence type="ECO:0000256" key="5">
    <source>
        <dbReference type="ARBA" id="ARBA00023163"/>
    </source>
</evidence>
<keyword evidence="4 6" id="KW-0238">DNA-binding</keyword>
<dbReference type="PROSITE" id="PS01063">
    <property type="entry name" value="SIGMA70_ECF"/>
    <property type="match status" value="1"/>
</dbReference>
<dbReference type="CDD" id="cd06171">
    <property type="entry name" value="Sigma70_r4"/>
    <property type="match status" value="1"/>
</dbReference>
<dbReference type="SUPFAM" id="SSF88659">
    <property type="entry name" value="Sigma3 and sigma4 domains of RNA polymerase sigma factors"/>
    <property type="match status" value="1"/>
</dbReference>
<dbReference type="Gene3D" id="1.10.10.10">
    <property type="entry name" value="Winged helix-like DNA-binding domain superfamily/Winged helix DNA-binding domain"/>
    <property type="match status" value="1"/>
</dbReference>
<comment type="caution">
    <text evidence="9">The sequence shown here is derived from an EMBL/GenBank/DDBJ whole genome shotgun (WGS) entry which is preliminary data.</text>
</comment>
<comment type="similarity">
    <text evidence="1 6">Belongs to the sigma-70 factor family. ECF subfamily.</text>
</comment>
<evidence type="ECO:0000256" key="2">
    <source>
        <dbReference type="ARBA" id="ARBA00023015"/>
    </source>
</evidence>
<evidence type="ECO:0000256" key="3">
    <source>
        <dbReference type="ARBA" id="ARBA00023082"/>
    </source>
</evidence>
<evidence type="ECO:0000259" key="8">
    <source>
        <dbReference type="Pfam" id="PF08281"/>
    </source>
</evidence>
<feature type="domain" description="RNA polymerase sigma factor 70 region 4 type 2" evidence="8">
    <location>
        <begin position="130"/>
        <end position="173"/>
    </location>
</feature>
<dbReference type="EMBL" id="JAUSUR010000003">
    <property type="protein sequence ID" value="MDQ0361018.1"/>
    <property type="molecule type" value="Genomic_DNA"/>
</dbReference>
<evidence type="ECO:0000313" key="10">
    <source>
        <dbReference type="Proteomes" id="UP001230220"/>
    </source>
</evidence>
<evidence type="ECO:0000256" key="6">
    <source>
        <dbReference type="RuleBase" id="RU000716"/>
    </source>
</evidence>
<dbReference type="InterPro" id="IPR013249">
    <property type="entry name" value="RNA_pol_sigma70_r4_t2"/>
</dbReference>
<dbReference type="InterPro" id="IPR013325">
    <property type="entry name" value="RNA_pol_sigma_r2"/>
</dbReference>
<evidence type="ECO:0000256" key="1">
    <source>
        <dbReference type="ARBA" id="ARBA00010641"/>
    </source>
</evidence>
<keyword evidence="2 6" id="KW-0805">Transcription regulation</keyword>
<keyword evidence="5 6" id="KW-0804">Transcription</keyword>
<feature type="domain" description="RNA polymerase sigma-70 region 2" evidence="7">
    <location>
        <begin position="27"/>
        <end position="91"/>
    </location>
</feature>
<dbReference type="InterPro" id="IPR036388">
    <property type="entry name" value="WH-like_DNA-bd_sf"/>
</dbReference>
<dbReference type="Pfam" id="PF08281">
    <property type="entry name" value="Sigma70_r4_2"/>
    <property type="match status" value="1"/>
</dbReference>
<dbReference type="Proteomes" id="UP001230220">
    <property type="component" value="Unassembled WGS sequence"/>
</dbReference>
<evidence type="ECO:0000256" key="4">
    <source>
        <dbReference type="ARBA" id="ARBA00023125"/>
    </source>
</evidence>
<name>A0ABU0E2A9_9FIRM</name>
<dbReference type="PANTHER" id="PTHR43133">
    <property type="entry name" value="RNA POLYMERASE ECF-TYPE SIGMA FACTO"/>
    <property type="match status" value="1"/>
</dbReference>
<dbReference type="InterPro" id="IPR014284">
    <property type="entry name" value="RNA_pol_sigma-70_dom"/>
</dbReference>
<dbReference type="Pfam" id="PF04542">
    <property type="entry name" value="Sigma70_r2"/>
    <property type="match status" value="1"/>
</dbReference>
<accession>A0ABU0E2A9</accession>
<dbReference type="PANTHER" id="PTHR43133:SF60">
    <property type="entry name" value="RNA POLYMERASE SIGMA FACTOR SIGV"/>
    <property type="match status" value="1"/>
</dbReference>
<sequence length="439" mass="48473">MARKTIDTKYVKLLQQGDSEAFEEIFRFYKDSIFYFALSFVKNRADAEEIVQDTFIQALRYINDLEKPSSFHSWIHKIAYNKSMTLYKQNSKHVQMDNDFDLENMIENKEGPENMLARSEIVSVIKSEIENMPEGLVQVAQLRYFDDFTTREIADIMDIPEGTVKTRLKKVRKIIQPKLSAKGFTPAKYFSFLFTPMVFEAFQQIISSNGISSESTSRLIGNMASVTSGLLASIAAGAAGMAGGAASASAGVSTTIETATKVAVAAVSGGAGLYGAYQIAQPLPAHIDSISYYESMTNENIEIEVALSNTESEDDIHIYLDNTELAFNLNENTLVFEATQNGDYIIQVGEEEHQFTVSNIDKTSPELATVEKQGSTLKIASSDDLAGIDYTKSYLLTSDGQKAMLNESGVVEGDYEGVVQIYLYDNVGNESVYSVDLDA</sequence>
<protein>
    <recommendedName>
        <fullName evidence="6">RNA polymerase sigma factor</fullName>
    </recommendedName>
</protein>
<gene>
    <name evidence="9" type="ORF">J2S15_001765</name>
</gene>
<dbReference type="InterPro" id="IPR007627">
    <property type="entry name" value="RNA_pol_sigma70_r2"/>
</dbReference>
<reference evidence="9 10" key="1">
    <citation type="submission" date="2023-07" db="EMBL/GenBank/DDBJ databases">
        <title>Genomic Encyclopedia of Type Strains, Phase IV (KMG-IV): sequencing the most valuable type-strain genomes for metagenomic binning, comparative biology and taxonomic classification.</title>
        <authorList>
            <person name="Goeker M."/>
        </authorList>
    </citation>
    <scope>NUCLEOTIDE SEQUENCE [LARGE SCALE GENOMIC DNA]</scope>
    <source>
        <strain evidence="9 10">DSM 16784</strain>
    </source>
</reference>
<dbReference type="SUPFAM" id="SSF88946">
    <property type="entry name" value="Sigma2 domain of RNA polymerase sigma factors"/>
    <property type="match status" value="1"/>
</dbReference>
<dbReference type="Gene3D" id="1.10.1740.10">
    <property type="match status" value="1"/>
</dbReference>
<keyword evidence="3 6" id="KW-0731">Sigma factor</keyword>